<keyword evidence="2" id="KW-0472">Membrane</keyword>
<evidence type="ECO:0000313" key="4">
    <source>
        <dbReference type="Proteomes" id="UP000594638"/>
    </source>
</evidence>
<keyword evidence="2" id="KW-0812">Transmembrane</keyword>
<feature type="compositionally biased region" description="Low complexity" evidence="1">
    <location>
        <begin position="143"/>
        <end position="155"/>
    </location>
</feature>
<feature type="region of interest" description="Disordered" evidence="1">
    <location>
        <begin position="139"/>
        <end position="165"/>
    </location>
</feature>
<gene>
    <name evidence="3" type="ORF">OLEA9_A031148</name>
</gene>
<accession>A0A8S0Q0Q6</accession>
<dbReference type="EMBL" id="CACTIH010000351">
    <property type="protein sequence ID" value="CAA2959870.1"/>
    <property type="molecule type" value="Genomic_DNA"/>
</dbReference>
<reference evidence="3 4" key="1">
    <citation type="submission" date="2019-12" db="EMBL/GenBank/DDBJ databases">
        <authorList>
            <person name="Alioto T."/>
            <person name="Alioto T."/>
            <person name="Gomez Garrido J."/>
        </authorList>
    </citation>
    <scope>NUCLEOTIDE SEQUENCE [LARGE SCALE GENOMIC DNA]</scope>
</reference>
<organism evidence="3 4">
    <name type="scientific">Olea europaea subsp. europaea</name>
    <dbReference type="NCBI Taxonomy" id="158383"/>
    <lineage>
        <taxon>Eukaryota</taxon>
        <taxon>Viridiplantae</taxon>
        <taxon>Streptophyta</taxon>
        <taxon>Embryophyta</taxon>
        <taxon>Tracheophyta</taxon>
        <taxon>Spermatophyta</taxon>
        <taxon>Magnoliopsida</taxon>
        <taxon>eudicotyledons</taxon>
        <taxon>Gunneridae</taxon>
        <taxon>Pentapetalae</taxon>
        <taxon>asterids</taxon>
        <taxon>lamiids</taxon>
        <taxon>Lamiales</taxon>
        <taxon>Oleaceae</taxon>
        <taxon>Oleeae</taxon>
        <taxon>Olea</taxon>
    </lineage>
</organism>
<protein>
    <submittedName>
        <fullName evidence="3">Uncharacterized protein</fullName>
    </submittedName>
</protein>
<name>A0A8S0Q0Q6_OLEEU</name>
<dbReference type="Proteomes" id="UP000594638">
    <property type="component" value="Unassembled WGS sequence"/>
</dbReference>
<evidence type="ECO:0000313" key="3">
    <source>
        <dbReference type="EMBL" id="CAA2959870.1"/>
    </source>
</evidence>
<evidence type="ECO:0000256" key="1">
    <source>
        <dbReference type="SAM" id="MobiDB-lite"/>
    </source>
</evidence>
<sequence length="233" mass="25462">MESSRTVTTEIYHTYSKLFGDSNNATKYALTPTKLLQRDLDLSSNSDTDDPNDRLLINAETTDSSDGPTMGIANSSMNISFGRSGKKRKGKDKGVMTIPECVNNLLSTGLIVVVTSSICSLYGILGTVIIELHTMLPKRRSSGSRGLSTTSSATRNQTKPSRRGCGTNFDLTLPLEYIHISSTLALTIKLSDESFVTTSFDTDCSFFSVFGLDEGSNDEVLRQMEDDILAWLQ</sequence>
<feature type="compositionally biased region" description="Polar residues" evidence="1">
    <location>
        <begin position="59"/>
        <end position="81"/>
    </location>
</feature>
<feature type="region of interest" description="Disordered" evidence="1">
    <location>
        <begin position="59"/>
        <end position="92"/>
    </location>
</feature>
<keyword evidence="2" id="KW-1133">Transmembrane helix</keyword>
<comment type="caution">
    <text evidence="3">The sequence shown here is derived from an EMBL/GenBank/DDBJ whole genome shotgun (WGS) entry which is preliminary data.</text>
</comment>
<dbReference type="Gramene" id="OE9A031148T1">
    <property type="protein sequence ID" value="OE9A031148C1"/>
    <property type="gene ID" value="OE9A031148"/>
</dbReference>
<evidence type="ECO:0000256" key="2">
    <source>
        <dbReference type="SAM" id="Phobius"/>
    </source>
</evidence>
<dbReference type="AlphaFoldDB" id="A0A8S0Q0Q6"/>
<feature type="transmembrane region" description="Helical" evidence="2">
    <location>
        <begin position="105"/>
        <end position="130"/>
    </location>
</feature>
<proteinExistence type="predicted"/>
<keyword evidence="4" id="KW-1185">Reference proteome</keyword>